<evidence type="ECO:0000313" key="6">
    <source>
        <dbReference type="EMBL" id="WBE24852.1"/>
    </source>
</evidence>
<dbReference type="RefSeq" id="WP_269817795.1">
    <property type="nucleotide sequence ID" value="NZ_CP114976.1"/>
</dbReference>
<dbReference type="Gene3D" id="1.20.58.380">
    <property type="entry name" value="Flagellar protein flit"/>
    <property type="match status" value="1"/>
</dbReference>
<keyword evidence="2" id="KW-0963">Cytoplasm</keyword>
<evidence type="ECO:0000313" key="7">
    <source>
        <dbReference type="Proteomes" id="UP001212189"/>
    </source>
</evidence>
<keyword evidence="4" id="KW-0143">Chaperone</keyword>
<keyword evidence="6" id="KW-0282">Flagellum</keyword>
<evidence type="ECO:0000256" key="4">
    <source>
        <dbReference type="ARBA" id="ARBA00023186"/>
    </source>
</evidence>
<dbReference type="InterPro" id="IPR008622">
    <property type="entry name" value="FliT"/>
</dbReference>
<evidence type="ECO:0000256" key="3">
    <source>
        <dbReference type="ARBA" id="ARBA00022795"/>
    </source>
</evidence>
<dbReference type="KEGG" id="dce:O6P33_10865"/>
<proteinExistence type="predicted"/>
<keyword evidence="3" id="KW-1005">Bacterial flagellum biogenesis</keyword>
<keyword evidence="6" id="KW-0969">Cilium</keyword>
<dbReference type="GO" id="GO:0044781">
    <property type="term" value="P:bacterial-type flagellum organization"/>
    <property type="evidence" value="ECO:0007669"/>
    <property type="project" value="UniProtKB-KW"/>
</dbReference>
<sequence length="99" mass="11373">MSTSTVEQLQNTSTALRDALAQQDWQAVGRLDLQCRQAVDSAMSDPHQNSDELRERMQELLDLYHEMVSICQGEQQRIADELRQINQSKQSAKVYQMFG</sequence>
<gene>
    <name evidence="6" type="ORF">O6P33_10865</name>
</gene>
<dbReference type="Proteomes" id="UP001212189">
    <property type="component" value="Chromosome"/>
</dbReference>
<evidence type="ECO:0000256" key="2">
    <source>
        <dbReference type="ARBA" id="ARBA00022490"/>
    </source>
</evidence>
<dbReference type="Pfam" id="PF05400">
    <property type="entry name" value="FliT"/>
    <property type="match status" value="1"/>
</dbReference>
<dbReference type="EMBL" id="CP114976">
    <property type="protein sequence ID" value="WBE24852.1"/>
    <property type="molecule type" value="Genomic_DNA"/>
</dbReference>
<reference evidence="6 7" key="1">
    <citation type="submission" date="2022-12" db="EMBL/GenBank/DDBJ databases">
        <title>Coexistence and Characterization of a Novel Tigecycline Resistance gene tet(X) variant and blaNDM-1 in a Pseudomonas caeni Isolate of Chicken Origin.</title>
        <authorList>
            <person name="Lu X."/>
            <person name="Zhang L."/>
            <person name="Li R."/>
            <person name="Wang Z."/>
        </authorList>
    </citation>
    <scope>NUCLEOTIDE SEQUENCE [LARGE SCALE GENOMIC DNA]</scope>
    <source>
        <strain evidence="6 7">CE14</strain>
    </source>
</reference>
<name>A0AAF0AKJ4_9GAMM</name>
<comment type="subcellular location">
    <subcellularLocation>
        <location evidence="1">Cytoplasm</location>
        <location evidence="1">Cytosol</location>
    </subcellularLocation>
</comment>
<accession>A0AAF0AKJ4</accession>
<protein>
    <recommendedName>
        <fullName evidence="5">Flagellar protein FliT</fullName>
    </recommendedName>
</protein>
<evidence type="ECO:0000256" key="1">
    <source>
        <dbReference type="ARBA" id="ARBA00004514"/>
    </source>
</evidence>
<organism evidence="6 7">
    <name type="scientific">Denitrificimonas caeni</name>
    <dbReference type="NCBI Taxonomy" id="521720"/>
    <lineage>
        <taxon>Bacteria</taxon>
        <taxon>Pseudomonadati</taxon>
        <taxon>Pseudomonadota</taxon>
        <taxon>Gammaproteobacteria</taxon>
        <taxon>Pseudomonadales</taxon>
        <taxon>Pseudomonadaceae</taxon>
        <taxon>Denitrificimonas</taxon>
    </lineage>
</organism>
<keyword evidence="6" id="KW-0966">Cell projection</keyword>
<evidence type="ECO:0000256" key="5">
    <source>
        <dbReference type="ARBA" id="ARBA00093797"/>
    </source>
</evidence>
<keyword evidence="7" id="KW-1185">Reference proteome</keyword>
<dbReference type="AlphaFoldDB" id="A0AAF0AKJ4"/>